<evidence type="ECO:0000313" key="1">
    <source>
        <dbReference type="EMBL" id="GBG17740.1"/>
    </source>
</evidence>
<comment type="caution">
    <text evidence="1">The sequence shown here is derived from an EMBL/GenBank/DDBJ whole genome shotgun (WGS) entry which is preliminary data.</text>
</comment>
<reference evidence="1 2" key="1">
    <citation type="submission" date="2017-06" db="EMBL/GenBank/DDBJ databases">
        <title>Genome sequencing of cyanobaciteial culture collection at National Institute for Environmental Studies (NIES).</title>
        <authorList>
            <person name="Hirose Y."/>
            <person name="Shimura Y."/>
            <person name="Fujisawa T."/>
            <person name="Nakamura Y."/>
            <person name="Kawachi M."/>
        </authorList>
    </citation>
    <scope>NUCLEOTIDE SEQUENCE [LARGE SCALE GENOMIC DNA]</scope>
    <source>
        <strain evidence="1 2">NIES-4072</strain>
    </source>
</reference>
<name>A0A2R5FGM4_NOSCO</name>
<dbReference type="EMBL" id="BDUD01000001">
    <property type="protein sequence ID" value="GBG17740.1"/>
    <property type="molecule type" value="Genomic_DNA"/>
</dbReference>
<proteinExistence type="predicted"/>
<keyword evidence="2" id="KW-1185">Reference proteome</keyword>
<dbReference type="GO" id="GO:0006355">
    <property type="term" value="P:regulation of DNA-templated transcription"/>
    <property type="evidence" value="ECO:0007669"/>
    <property type="project" value="InterPro"/>
</dbReference>
<gene>
    <name evidence="1" type="ORF">NIES4072_14010</name>
</gene>
<dbReference type="AlphaFoldDB" id="A0A2R5FGM4"/>
<organism evidence="1 2">
    <name type="scientific">Nostoc commune NIES-4072</name>
    <dbReference type="NCBI Taxonomy" id="2005467"/>
    <lineage>
        <taxon>Bacteria</taxon>
        <taxon>Bacillati</taxon>
        <taxon>Cyanobacteriota</taxon>
        <taxon>Cyanophyceae</taxon>
        <taxon>Nostocales</taxon>
        <taxon>Nostocaceae</taxon>
        <taxon>Nostoc</taxon>
    </lineage>
</organism>
<evidence type="ECO:0008006" key="3">
    <source>
        <dbReference type="Google" id="ProtNLM"/>
    </source>
</evidence>
<dbReference type="InterPro" id="IPR010985">
    <property type="entry name" value="Ribbon_hlx_hlx"/>
</dbReference>
<evidence type="ECO:0000313" key="2">
    <source>
        <dbReference type="Proteomes" id="UP000245124"/>
    </source>
</evidence>
<accession>A0A2R5FGM4</accession>
<protein>
    <recommendedName>
        <fullName evidence="3">CopG domain protein DNA-binding domain protein</fullName>
    </recommendedName>
</protein>
<dbReference type="Proteomes" id="UP000245124">
    <property type="component" value="Unassembled WGS sequence"/>
</dbReference>
<sequence length="51" mass="5946">MCNMKTKTLTIRLSERRRNKLYLYAAQKDRTITALIEDWIDSLKLEGDTAG</sequence>
<dbReference type="SUPFAM" id="SSF47598">
    <property type="entry name" value="Ribbon-helix-helix"/>
    <property type="match status" value="1"/>
</dbReference>